<feature type="compositionally biased region" description="Low complexity" evidence="1">
    <location>
        <begin position="1"/>
        <end position="18"/>
    </location>
</feature>
<organism evidence="2 3">
    <name type="scientific">Hymenobacter cavernae</name>
    <dbReference type="NCBI Taxonomy" id="2044852"/>
    <lineage>
        <taxon>Bacteria</taxon>
        <taxon>Pseudomonadati</taxon>
        <taxon>Bacteroidota</taxon>
        <taxon>Cytophagia</taxon>
        <taxon>Cytophagales</taxon>
        <taxon>Hymenobacteraceae</taxon>
        <taxon>Hymenobacter</taxon>
    </lineage>
</organism>
<name>A0ABQ1TKD9_9BACT</name>
<dbReference type="SUPFAM" id="SSF56925">
    <property type="entry name" value="OMPA-like"/>
    <property type="match status" value="1"/>
</dbReference>
<evidence type="ECO:0000256" key="1">
    <source>
        <dbReference type="SAM" id="MobiDB-lite"/>
    </source>
</evidence>
<accession>A0ABQ1TKD9</accession>
<gene>
    <name evidence="2" type="ORF">GCM10011383_04070</name>
</gene>
<feature type="region of interest" description="Disordered" evidence="1">
    <location>
        <begin position="1"/>
        <end position="52"/>
    </location>
</feature>
<protein>
    <recommendedName>
        <fullName evidence="4">Outer membrane protein beta-barrel domain-containing protein</fullName>
    </recommendedName>
</protein>
<sequence>METAAAVAEPTTPKAVTPSDVPTAQPTTLAQDTTTQKANTPEAATDSTRKKEHAQPAYRLLISAIGAPSLSAVRDFHTARIGGDLGLSLEYRLTNRLRVRASLIRSVKRYGAASSDYTPQPNWGWYPGNYEVNGNCRVTELPIDLRYDFINRPTYTFFVSAGMNSLLMRNERYNYDYQLNGQTNTAAACVENGSNYAFGMVNLAAGAERQLSNRWSLQAEPFLKLPLGNIGAGKVRLSSAGLLFSLKYGFLPTHRAVAP</sequence>
<dbReference type="InterPro" id="IPR011250">
    <property type="entry name" value="OMP/PagP_B-barrel"/>
</dbReference>
<evidence type="ECO:0000313" key="2">
    <source>
        <dbReference type="EMBL" id="GGE96476.1"/>
    </source>
</evidence>
<feature type="compositionally biased region" description="Polar residues" evidence="1">
    <location>
        <begin position="20"/>
        <end position="39"/>
    </location>
</feature>
<dbReference type="Gene3D" id="2.40.160.20">
    <property type="match status" value="1"/>
</dbReference>
<reference evidence="3" key="1">
    <citation type="journal article" date="2019" name="Int. J. Syst. Evol. Microbiol.">
        <title>The Global Catalogue of Microorganisms (GCM) 10K type strain sequencing project: providing services to taxonomists for standard genome sequencing and annotation.</title>
        <authorList>
            <consortium name="The Broad Institute Genomics Platform"/>
            <consortium name="The Broad Institute Genome Sequencing Center for Infectious Disease"/>
            <person name="Wu L."/>
            <person name="Ma J."/>
        </authorList>
    </citation>
    <scope>NUCLEOTIDE SEQUENCE [LARGE SCALE GENOMIC DNA]</scope>
    <source>
        <strain evidence="3">CGMCC 1.15197</strain>
    </source>
</reference>
<evidence type="ECO:0008006" key="4">
    <source>
        <dbReference type="Google" id="ProtNLM"/>
    </source>
</evidence>
<dbReference type="Proteomes" id="UP000632273">
    <property type="component" value="Unassembled WGS sequence"/>
</dbReference>
<proteinExistence type="predicted"/>
<evidence type="ECO:0000313" key="3">
    <source>
        <dbReference type="Proteomes" id="UP000632273"/>
    </source>
</evidence>
<comment type="caution">
    <text evidence="2">The sequence shown here is derived from an EMBL/GenBank/DDBJ whole genome shotgun (WGS) entry which is preliminary data.</text>
</comment>
<dbReference type="EMBL" id="BMHT01000001">
    <property type="protein sequence ID" value="GGE96476.1"/>
    <property type="molecule type" value="Genomic_DNA"/>
</dbReference>
<keyword evidence="3" id="KW-1185">Reference proteome</keyword>